<protein>
    <submittedName>
        <fullName evidence="2">Murein L,D-transpeptidase YcbB/YkuD</fullName>
    </submittedName>
</protein>
<proteinExistence type="predicted"/>
<dbReference type="InterPro" id="IPR005490">
    <property type="entry name" value="LD_TPept_cat_dom"/>
</dbReference>
<accession>A0ABR6PTD8</accession>
<gene>
    <name evidence="2" type="ORF">HDF23_005831</name>
</gene>
<evidence type="ECO:0000259" key="1">
    <source>
        <dbReference type="Pfam" id="PF20142"/>
    </source>
</evidence>
<dbReference type="Pfam" id="PF20142">
    <property type="entry name" value="Scaffold"/>
    <property type="match status" value="1"/>
</dbReference>
<name>A0ABR6PTD8_9SPHI</name>
<evidence type="ECO:0000313" key="3">
    <source>
        <dbReference type="Proteomes" id="UP000541583"/>
    </source>
</evidence>
<dbReference type="EMBL" id="JACHCB010000027">
    <property type="protein sequence ID" value="MBB6113048.1"/>
    <property type="molecule type" value="Genomic_DNA"/>
</dbReference>
<dbReference type="Proteomes" id="UP000541583">
    <property type="component" value="Unassembled WGS sequence"/>
</dbReference>
<reference evidence="2 3" key="1">
    <citation type="submission" date="2020-08" db="EMBL/GenBank/DDBJ databases">
        <title>Genomic Encyclopedia of Type Strains, Phase IV (KMG-V): Genome sequencing to study the core and pangenomes of soil and plant-associated prokaryotes.</title>
        <authorList>
            <person name="Whitman W."/>
        </authorList>
    </citation>
    <scope>NUCLEOTIDE SEQUENCE [LARGE SCALE GENOMIC DNA]</scope>
    <source>
        <strain evidence="2 3">ANJLi2</strain>
    </source>
</reference>
<dbReference type="InterPro" id="IPR045380">
    <property type="entry name" value="LD_TPept_scaffold_dom"/>
</dbReference>
<comment type="caution">
    <text evidence="2">The sequence shown here is derived from an EMBL/GenBank/DDBJ whole genome shotgun (WGS) entry which is preliminary data.</text>
</comment>
<organism evidence="2 3">
    <name type="scientific">Mucilaginibacter lappiensis</name>
    <dbReference type="NCBI Taxonomy" id="354630"/>
    <lineage>
        <taxon>Bacteria</taxon>
        <taxon>Pseudomonadati</taxon>
        <taxon>Bacteroidota</taxon>
        <taxon>Sphingobacteriia</taxon>
        <taxon>Sphingobacteriales</taxon>
        <taxon>Sphingobacteriaceae</taxon>
        <taxon>Mucilaginibacter</taxon>
    </lineage>
</organism>
<feature type="domain" description="L,D-transpeptidase scaffold" evidence="1">
    <location>
        <begin position="74"/>
        <end position="215"/>
    </location>
</feature>
<keyword evidence="3" id="KW-1185">Reference proteome</keyword>
<dbReference type="RefSeq" id="WP_084192385.1">
    <property type="nucleotide sequence ID" value="NZ_FTMG01000027.1"/>
</dbReference>
<dbReference type="InterPro" id="IPR052905">
    <property type="entry name" value="LD-transpeptidase_YkuD-like"/>
</dbReference>
<dbReference type="PANTHER" id="PTHR41533:SF1">
    <property type="entry name" value="L,D-TRANSPEPTIDASE YCBB-RELATED"/>
    <property type="match status" value="1"/>
</dbReference>
<evidence type="ECO:0000313" key="2">
    <source>
        <dbReference type="EMBL" id="MBB6113048.1"/>
    </source>
</evidence>
<sequence length="437" mass="49268">MQKPIKIIPVLKLGLKVSVIIGVIFFFLQMSGEVKAAVSHLKTKSVLSVEPDSSVSSAIKIAKNAGSLLFPLSVERFYAKNGNKLVWIAPEKIKTHNWDAMLLLDCVIQYGLVPADYHPTELTYNQLHLLVEHPEKVTNSQQAAYDILLTDAMITLINNLHFGKLNVNYPPEKLDAGNFEGCHADIELANALNQQDFIRTVESLQPKTKAYTNLQYHMHLLTGVYTGDNYELSETDVKKMAINMERLRWAVNDQEIYIAVNIPSFTLEFHRPDMVYQFRILAGKPVTPTPSFASAIGSIQVSKGWNTSSRRIYFTFYNREGIYLGNTPDQLSFRKEDRAVSNGTLNVEQAQKLAGLLLTNDGNLKSVPLITKALKKNESQTFILKKKIPFEVTYITCAVDEGTLVIYNDIYQLDQNLEMKLYNVTNSLALDLNTKNK</sequence>
<dbReference type="CDD" id="cd16913">
    <property type="entry name" value="YkuD_like"/>
    <property type="match status" value="1"/>
</dbReference>
<dbReference type="PANTHER" id="PTHR41533">
    <property type="entry name" value="L,D-TRANSPEPTIDASE HI_1667-RELATED"/>
    <property type="match status" value="1"/>
</dbReference>